<reference evidence="2 3" key="1">
    <citation type="submission" date="2019-11" db="EMBL/GenBank/DDBJ databases">
        <title>Whole genome sequence of Oryza granulata.</title>
        <authorList>
            <person name="Li W."/>
        </authorList>
    </citation>
    <scope>NUCLEOTIDE SEQUENCE [LARGE SCALE GENOMIC DNA]</scope>
    <source>
        <strain evidence="3">cv. Menghai</strain>
        <tissue evidence="2">Leaf</tissue>
    </source>
</reference>
<organism evidence="2 3">
    <name type="scientific">Oryza meyeriana var. granulata</name>
    <dbReference type="NCBI Taxonomy" id="110450"/>
    <lineage>
        <taxon>Eukaryota</taxon>
        <taxon>Viridiplantae</taxon>
        <taxon>Streptophyta</taxon>
        <taxon>Embryophyta</taxon>
        <taxon>Tracheophyta</taxon>
        <taxon>Spermatophyta</taxon>
        <taxon>Magnoliopsida</taxon>
        <taxon>Liliopsida</taxon>
        <taxon>Poales</taxon>
        <taxon>Poaceae</taxon>
        <taxon>BOP clade</taxon>
        <taxon>Oryzoideae</taxon>
        <taxon>Oryzeae</taxon>
        <taxon>Oryzinae</taxon>
        <taxon>Oryza</taxon>
        <taxon>Oryza meyeriana</taxon>
    </lineage>
</organism>
<name>A0A6G1FHB6_9ORYZ</name>
<accession>A0A6G1FHB6</accession>
<protein>
    <submittedName>
        <fullName evidence="2">Uncharacterized protein</fullName>
    </submittedName>
</protein>
<evidence type="ECO:0000313" key="3">
    <source>
        <dbReference type="Proteomes" id="UP000479710"/>
    </source>
</evidence>
<dbReference type="EMBL" id="SPHZ02000001">
    <property type="protein sequence ID" value="KAF0936195.1"/>
    <property type="molecule type" value="Genomic_DNA"/>
</dbReference>
<gene>
    <name evidence="2" type="ORF">E2562_039482</name>
</gene>
<dbReference type="AlphaFoldDB" id="A0A6G1FHB6"/>
<proteinExistence type="predicted"/>
<dbReference type="Proteomes" id="UP000479710">
    <property type="component" value="Unassembled WGS sequence"/>
</dbReference>
<comment type="caution">
    <text evidence="2">The sequence shown here is derived from an EMBL/GenBank/DDBJ whole genome shotgun (WGS) entry which is preliminary data.</text>
</comment>
<keyword evidence="3" id="KW-1185">Reference proteome</keyword>
<evidence type="ECO:0000313" key="2">
    <source>
        <dbReference type="EMBL" id="KAF0936195.1"/>
    </source>
</evidence>
<feature type="region of interest" description="Disordered" evidence="1">
    <location>
        <begin position="27"/>
        <end position="50"/>
    </location>
</feature>
<evidence type="ECO:0000256" key="1">
    <source>
        <dbReference type="SAM" id="MobiDB-lite"/>
    </source>
</evidence>
<sequence>MTMTACRRDDDSMQARLQRLTTAAFDDQTTAAHRKRRGQGLGTVGGGIEEETMMAGPMAQWHGKAMMTKTHIGNEDDGGR</sequence>